<proteinExistence type="predicted"/>
<accession>A0A9J7DU01</accession>
<dbReference type="PROSITE" id="PS50240">
    <property type="entry name" value="TRYPSIN_DOM"/>
    <property type="match status" value="1"/>
</dbReference>
<dbReference type="GO" id="GO:0004252">
    <property type="term" value="F:serine-type endopeptidase activity"/>
    <property type="evidence" value="ECO:0007669"/>
    <property type="project" value="InterPro"/>
</dbReference>
<dbReference type="InterPro" id="IPR001254">
    <property type="entry name" value="Trypsin_dom"/>
</dbReference>
<dbReference type="KEGG" id="sliu:111349363"/>
<evidence type="ECO:0000313" key="5">
    <source>
        <dbReference type="RefSeq" id="XP_022816232.1"/>
    </source>
</evidence>
<keyword evidence="2" id="KW-0812">Transmembrane</keyword>
<organism evidence="4 5">
    <name type="scientific">Spodoptera litura</name>
    <name type="common">Asian cotton leafworm</name>
    <dbReference type="NCBI Taxonomy" id="69820"/>
    <lineage>
        <taxon>Eukaryota</taxon>
        <taxon>Metazoa</taxon>
        <taxon>Ecdysozoa</taxon>
        <taxon>Arthropoda</taxon>
        <taxon>Hexapoda</taxon>
        <taxon>Insecta</taxon>
        <taxon>Pterygota</taxon>
        <taxon>Neoptera</taxon>
        <taxon>Endopterygota</taxon>
        <taxon>Lepidoptera</taxon>
        <taxon>Glossata</taxon>
        <taxon>Ditrysia</taxon>
        <taxon>Noctuoidea</taxon>
        <taxon>Noctuidae</taxon>
        <taxon>Amphipyrinae</taxon>
        <taxon>Spodoptera</taxon>
    </lineage>
</organism>
<sequence>MKAEKLQDMFLILCYIIVQIAVEPVVSILSYENKNFLKIKQDPTTYQLALSYRNKKHASDRHSNDTTPRENTMMNAFRTSRNTPVGTSRNYSQNKNNNGHNNDKPISQYKKWQVGRVSRKQYEIINMLWRKTKIFVDVESTTSTHLHRRSNGSERILDSGPVFRPPLVRLPPRPSVSSTTPSFIEFYYLDESDDRLKDFPSKKLVQIPSRNREQQLRNENREFVLANSHLFSFRIDDNAYKQTKTHTTTRFTQPTNKIRRRKTRTHDSSLTGFESLNSLTPSYKFARLQRPQQRVKSDNLIAPKTSREIKMNEAENTSTTTVANPLVTISNGTITNGFDNETCPVTTEDDMTESESLTSSKDKKLLNTTAVEVTTAYDKIKFFEMYDRHTSFPYYDENGTLIDVDNIDILKKGNEVNINERKTLLEHVDQDISKEHSQPHKSKHSKKHIVETFKNDVKLQNEINSIPVQNKTMKPEILNDSNTNTNNISSVTKQDMKQMLLSQSKVSDSLEYKKSKHVEWTQYPFVAAYVYEPSQVHCDAAGISPHWLITSGSCLSRHHKNPGGEGRSAFVTYCGDSWWTPERVAYVKYSLVHPRFNPRDKTRRHLYNIGLIQVITSMSSACSAWSSISMMSHQFVADDEGSVANAIGWGLDRFDTRYSSNDLPKSPLMSYENEVFSGSCPGNVGYSKAKRLAEEGGVKNVYCLALPPYAGEDTDPIHGGLLLVGGKLVALYLQEERRPWGDQSAQYTGIWRLVPWVLDVARENDDVDAFTLDIL</sequence>
<feature type="region of interest" description="Disordered" evidence="1">
    <location>
        <begin position="246"/>
        <end position="273"/>
    </location>
</feature>
<protein>
    <submittedName>
        <fullName evidence="5">Uncharacterized protein LOC111349363</fullName>
    </submittedName>
</protein>
<dbReference type="GO" id="GO:0006508">
    <property type="term" value="P:proteolysis"/>
    <property type="evidence" value="ECO:0007669"/>
    <property type="project" value="InterPro"/>
</dbReference>
<dbReference type="InterPro" id="IPR009003">
    <property type="entry name" value="Peptidase_S1_PA"/>
</dbReference>
<feature type="transmembrane region" description="Helical" evidence="2">
    <location>
        <begin position="12"/>
        <end position="31"/>
    </location>
</feature>
<dbReference type="Proteomes" id="UP000301870">
    <property type="component" value="Chromosome 9"/>
</dbReference>
<feature type="compositionally biased region" description="Low complexity" evidence="1">
    <location>
        <begin position="90"/>
        <end position="100"/>
    </location>
</feature>
<evidence type="ECO:0000259" key="3">
    <source>
        <dbReference type="PROSITE" id="PS50240"/>
    </source>
</evidence>
<dbReference type="Gene3D" id="2.40.10.10">
    <property type="entry name" value="Trypsin-like serine proteases"/>
    <property type="match status" value="1"/>
</dbReference>
<evidence type="ECO:0000313" key="4">
    <source>
        <dbReference type="Proteomes" id="UP000301870"/>
    </source>
</evidence>
<feature type="compositionally biased region" description="Polar residues" evidence="1">
    <location>
        <begin position="69"/>
        <end position="89"/>
    </location>
</feature>
<dbReference type="GeneID" id="111349363"/>
<evidence type="ECO:0000256" key="2">
    <source>
        <dbReference type="SAM" id="Phobius"/>
    </source>
</evidence>
<dbReference type="OrthoDB" id="7397769at2759"/>
<keyword evidence="4" id="KW-1185">Reference proteome</keyword>
<feature type="region of interest" description="Disordered" evidence="1">
    <location>
        <begin position="54"/>
        <end position="107"/>
    </location>
</feature>
<evidence type="ECO:0000256" key="1">
    <source>
        <dbReference type="SAM" id="MobiDB-lite"/>
    </source>
</evidence>
<feature type="compositionally biased region" description="Low complexity" evidence="1">
    <location>
        <begin position="246"/>
        <end position="255"/>
    </location>
</feature>
<dbReference type="SUPFAM" id="SSF50494">
    <property type="entry name" value="Trypsin-like serine proteases"/>
    <property type="match status" value="1"/>
</dbReference>
<reference evidence="5" key="1">
    <citation type="submission" date="2025-08" db="UniProtKB">
        <authorList>
            <consortium name="RefSeq"/>
        </authorList>
    </citation>
    <scope>IDENTIFICATION</scope>
    <source>
        <strain evidence="5">Ishihara</strain>
        <tissue evidence="5">Whole body</tissue>
    </source>
</reference>
<keyword evidence="2" id="KW-0472">Membrane</keyword>
<dbReference type="InterPro" id="IPR043504">
    <property type="entry name" value="Peptidase_S1_PA_chymotrypsin"/>
</dbReference>
<name>A0A9J7DU01_SPOLT</name>
<dbReference type="AlphaFoldDB" id="A0A9J7DU01"/>
<keyword evidence="2" id="KW-1133">Transmembrane helix</keyword>
<dbReference type="RefSeq" id="XP_022816232.1">
    <property type="nucleotide sequence ID" value="XM_022960464.1"/>
</dbReference>
<feature type="domain" description="Peptidase S1" evidence="3">
    <location>
        <begin position="500"/>
        <end position="762"/>
    </location>
</feature>
<gene>
    <name evidence="5" type="primary">LOC111349363</name>
</gene>